<reference evidence="2" key="1">
    <citation type="journal article" date="2014" name="Front. Microbiol.">
        <title>High frequency of phylogenetically diverse reductive dehalogenase-homologous genes in deep subseafloor sedimentary metagenomes.</title>
        <authorList>
            <person name="Kawai M."/>
            <person name="Futagami T."/>
            <person name="Toyoda A."/>
            <person name="Takaki Y."/>
            <person name="Nishi S."/>
            <person name="Hori S."/>
            <person name="Arai W."/>
            <person name="Tsubouchi T."/>
            <person name="Morono Y."/>
            <person name="Uchiyama I."/>
            <person name="Ito T."/>
            <person name="Fujiyama A."/>
            <person name="Inagaki F."/>
            <person name="Takami H."/>
        </authorList>
    </citation>
    <scope>NUCLEOTIDE SEQUENCE</scope>
    <source>
        <strain evidence="2">Expedition CK06-06</strain>
    </source>
</reference>
<organism evidence="2">
    <name type="scientific">marine sediment metagenome</name>
    <dbReference type="NCBI Taxonomy" id="412755"/>
    <lineage>
        <taxon>unclassified sequences</taxon>
        <taxon>metagenomes</taxon>
        <taxon>ecological metagenomes</taxon>
    </lineage>
</organism>
<dbReference type="InterPro" id="IPR003439">
    <property type="entry name" value="ABC_transporter-like_ATP-bd"/>
</dbReference>
<evidence type="ECO:0000259" key="1">
    <source>
        <dbReference type="Pfam" id="PF00005"/>
    </source>
</evidence>
<dbReference type="GO" id="GO:0034040">
    <property type="term" value="F:ATPase-coupled lipid transmembrane transporter activity"/>
    <property type="evidence" value="ECO:0007669"/>
    <property type="project" value="TreeGrafter"/>
</dbReference>
<proteinExistence type="predicted"/>
<dbReference type="PANTHER" id="PTHR24221:SF654">
    <property type="entry name" value="ATP-BINDING CASSETTE SUB-FAMILY B MEMBER 6"/>
    <property type="match status" value="1"/>
</dbReference>
<dbReference type="GO" id="GO:0005524">
    <property type="term" value="F:ATP binding"/>
    <property type="evidence" value="ECO:0007669"/>
    <property type="project" value="InterPro"/>
</dbReference>
<dbReference type="SUPFAM" id="SSF52540">
    <property type="entry name" value="P-loop containing nucleoside triphosphate hydrolases"/>
    <property type="match status" value="1"/>
</dbReference>
<dbReference type="Pfam" id="PF00005">
    <property type="entry name" value="ABC_tran"/>
    <property type="match status" value="1"/>
</dbReference>
<dbReference type="GO" id="GO:0016887">
    <property type="term" value="F:ATP hydrolysis activity"/>
    <property type="evidence" value="ECO:0007669"/>
    <property type="project" value="InterPro"/>
</dbReference>
<gene>
    <name evidence="2" type="ORF">S01H4_29190</name>
</gene>
<protein>
    <recommendedName>
        <fullName evidence="1">ABC transporter domain-containing protein</fullName>
    </recommendedName>
</protein>
<feature type="non-terminal residue" evidence="2">
    <location>
        <position position="1"/>
    </location>
</feature>
<dbReference type="PANTHER" id="PTHR24221">
    <property type="entry name" value="ATP-BINDING CASSETTE SUB-FAMILY B"/>
    <property type="match status" value="1"/>
</dbReference>
<dbReference type="EMBL" id="BART01014789">
    <property type="protein sequence ID" value="GAG77185.1"/>
    <property type="molecule type" value="Genomic_DNA"/>
</dbReference>
<comment type="caution">
    <text evidence="2">The sequence shown here is derived from an EMBL/GenBank/DDBJ whole genome shotgun (WGS) entry which is preliminary data.</text>
</comment>
<evidence type="ECO:0000313" key="2">
    <source>
        <dbReference type="EMBL" id="GAG77185.1"/>
    </source>
</evidence>
<dbReference type="AlphaFoldDB" id="X1A4X5"/>
<feature type="non-terminal residue" evidence="2">
    <location>
        <position position="104"/>
    </location>
</feature>
<sequence>LIGPTGCGKTTLGKMIYRLYDVIEGSVEIDGVDIRKWDIPTLRRLVGVIEQDTFLFSTSIRNNIAYGKENASNEEIMAAAIAAQAHDFIEQLPDAYETIVGERG</sequence>
<dbReference type="Gene3D" id="3.40.50.300">
    <property type="entry name" value="P-loop containing nucleotide triphosphate hydrolases"/>
    <property type="match status" value="1"/>
</dbReference>
<dbReference type="InterPro" id="IPR039421">
    <property type="entry name" value="Type_1_exporter"/>
</dbReference>
<name>X1A4X5_9ZZZZ</name>
<accession>X1A4X5</accession>
<feature type="domain" description="ABC transporter" evidence="1">
    <location>
        <begin position="1"/>
        <end position="92"/>
    </location>
</feature>
<dbReference type="InterPro" id="IPR027417">
    <property type="entry name" value="P-loop_NTPase"/>
</dbReference>